<dbReference type="InterPro" id="IPR036388">
    <property type="entry name" value="WH-like_DNA-bd_sf"/>
</dbReference>
<organism evidence="2 3">
    <name type="scientific">Opisthorchis viverrini</name>
    <name type="common">Southeast Asian liver fluke</name>
    <dbReference type="NCBI Taxonomy" id="6198"/>
    <lineage>
        <taxon>Eukaryota</taxon>
        <taxon>Metazoa</taxon>
        <taxon>Spiralia</taxon>
        <taxon>Lophotrochozoa</taxon>
        <taxon>Platyhelminthes</taxon>
        <taxon>Trematoda</taxon>
        <taxon>Digenea</taxon>
        <taxon>Opisthorchiida</taxon>
        <taxon>Opisthorchiata</taxon>
        <taxon>Opisthorchiidae</taxon>
        <taxon>Opisthorchis</taxon>
    </lineage>
</organism>
<dbReference type="GO" id="GO:0003677">
    <property type="term" value="F:DNA binding"/>
    <property type="evidence" value="ECO:0007669"/>
    <property type="project" value="InterPro"/>
</dbReference>
<proteinExistence type="predicted"/>
<dbReference type="GO" id="GO:0000786">
    <property type="term" value="C:nucleosome"/>
    <property type="evidence" value="ECO:0007669"/>
    <property type="project" value="InterPro"/>
</dbReference>
<dbReference type="Proteomes" id="UP000243686">
    <property type="component" value="Unassembled WGS sequence"/>
</dbReference>
<gene>
    <name evidence="2" type="ORF">X801_04278</name>
</gene>
<evidence type="ECO:0000313" key="2">
    <source>
        <dbReference type="EMBL" id="OON19848.1"/>
    </source>
</evidence>
<dbReference type="InterPro" id="IPR029021">
    <property type="entry name" value="Prot-tyrosine_phosphatase-like"/>
</dbReference>
<evidence type="ECO:0000313" key="3">
    <source>
        <dbReference type="Proteomes" id="UP000243686"/>
    </source>
</evidence>
<dbReference type="GO" id="GO:0006334">
    <property type="term" value="P:nucleosome assembly"/>
    <property type="evidence" value="ECO:0007669"/>
    <property type="project" value="InterPro"/>
</dbReference>
<dbReference type="Gene3D" id="3.90.190.10">
    <property type="entry name" value="Protein tyrosine phosphatase superfamily"/>
    <property type="match status" value="3"/>
</dbReference>
<feature type="compositionally biased region" description="Basic residues" evidence="1">
    <location>
        <begin position="14"/>
        <end position="23"/>
    </location>
</feature>
<reference evidence="2 3" key="1">
    <citation type="submission" date="2015-03" db="EMBL/GenBank/DDBJ databases">
        <title>Draft genome of the nematode, Opisthorchis viverrini.</title>
        <authorList>
            <person name="Mitreva M."/>
        </authorList>
    </citation>
    <scope>NUCLEOTIDE SEQUENCE [LARGE SCALE GENOMIC DNA]</scope>
    <source>
        <strain evidence="2">Khon Kaen</strain>
    </source>
</reference>
<dbReference type="Gene3D" id="1.10.10.10">
    <property type="entry name" value="Winged helix-like DNA-binding domain superfamily/Winged helix DNA-binding domain"/>
    <property type="match status" value="1"/>
</dbReference>
<dbReference type="InterPro" id="IPR005818">
    <property type="entry name" value="Histone_H1/H5_H15"/>
</dbReference>
<dbReference type="SMART" id="SM01301">
    <property type="entry name" value="PTPlike_phytase"/>
    <property type="match status" value="1"/>
</dbReference>
<protein>
    <submittedName>
        <fullName evidence="2">Linker histone H1 and H5 family protein</fullName>
    </submittedName>
</protein>
<keyword evidence="3" id="KW-1185">Reference proteome</keyword>
<feature type="region of interest" description="Disordered" evidence="1">
    <location>
        <begin position="1"/>
        <end position="42"/>
    </location>
</feature>
<evidence type="ECO:0000256" key="1">
    <source>
        <dbReference type="SAM" id="MobiDB-lite"/>
    </source>
</evidence>
<name>A0A1S8WZI8_OPIVI</name>
<feature type="non-terminal residue" evidence="2">
    <location>
        <position position="1106"/>
    </location>
</feature>
<dbReference type="AlphaFoldDB" id="A0A1S8WZI8"/>
<dbReference type="CDD" id="cd00073">
    <property type="entry name" value="H15"/>
    <property type="match status" value="1"/>
</dbReference>
<accession>A0A1S8WZI8</accession>
<dbReference type="SUPFAM" id="SSF52799">
    <property type="entry name" value="(Phosphotyrosine protein) phosphatases II"/>
    <property type="match status" value="1"/>
</dbReference>
<dbReference type="Pfam" id="PF14566">
    <property type="entry name" value="PTPlike_phytase"/>
    <property type="match status" value="2"/>
</dbReference>
<sequence>MGTVASFGPCPSKKGTRRKKTSGRIHEAHSAPELTQTQGAEATPDAVSLNVVKKRANFVQNLISDVNNPPEQRKNKRAAVLLNNFHEEYQILADEMPNIVYARVVPNLPEHPMIQGRYCFVRDTESEQDHLSSGGDHQTLASVYMDHSKTNLPIVGISQTSVKKLRQVVRSCVSRLPVDVKKLGPHIRRGIVHAVEKGVLVRVGNKGKGAYGSFKVAEKVAVAKFKPVMKPKVAKAKKPAAPNQFKAAKTLTKPKPKILANHPPVVDMMWIILNVRNDPCLFSIVDDDWLPYTLRDYRAIQRILTDPHCTGKDMDEMEFQAREEVLQDVKALREQEFFFYDDITFFENQPKKHLTFQPDHLLLSEEVYVSIALASTNVRYLRLNFPKMGFPLEEEVDRFVGVFNELCNNTLPRNPFNKTSAENLREITRLFGFLVSGRKLHDETVQLGMTMANLALRQLHTLIVTSVPDSPLTGMFDQKTMPATKDTTAGFKSSEQNGLHLGRYGNFKKRSECQLLTAQHQRVKAGKFQFVRQVGRYLPFMVQIKEEVDKAIDDCDTIINLREEILETLLELESMNFSFDMDKKLAHIERRNELVHQMERYYMLICFNAYLRDQLSDSSLLIDELCTKRTTGLANFRQLVGWPIYGTSQPDAATIKRVHLMITTAYWNVALSGRRMEETVAAPLKNQPNRVPISMPNMIWICLRDGYGIAHDGEVYTWRLKDDPGEPIVLKGISGAEMEEFEEKFVESIKKVKTPIKLHEFDLDNNKISEKTPLNAEKLRTSKQLFKESFEQNARDDTLNNQDSAMPNIPESYFSYVKKHAEYHRIPIPIIIFPYQKMFDQILRIVVNNARGLFTSAITAQSLVNASAGMGRRHVTIRRPSAANISQTDWSLPNANEAKIDRIASTNLIFFCENGRERTSLAMTIAGLVYCHLFGFAFGYRVEEEERVSLRGAKYTKGEFQVIQTLIRRIPNGNQVKREVDFVLDKCFDSMSMMHFHIREEIYFTYAKFRDENDPAKKEKLKHRSLAYLEEYFFLILFNLYLHDCQSSHWKNPFDVWMEKITERCNYMELLNELGFPEFETPDHLRRLRERWRPRIDANSSFMGIV</sequence>
<dbReference type="EMBL" id="KV893012">
    <property type="protein sequence ID" value="OON19848.1"/>
    <property type="molecule type" value="Genomic_DNA"/>
</dbReference>